<organism evidence="2 3">
    <name type="scientific">Maritimibacter harenae</name>
    <dbReference type="NCBI Taxonomy" id="2606218"/>
    <lineage>
        <taxon>Bacteria</taxon>
        <taxon>Pseudomonadati</taxon>
        <taxon>Pseudomonadota</taxon>
        <taxon>Alphaproteobacteria</taxon>
        <taxon>Rhodobacterales</taxon>
        <taxon>Roseobacteraceae</taxon>
        <taxon>Maritimibacter</taxon>
    </lineage>
</organism>
<evidence type="ECO:0000256" key="1">
    <source>
        <dbReference type="SAM" id="Phobius"/>
    </source>
</evidence>
<dbReference type="RefSeq" id="WP_161352969.1">
    <property type="nucleotide sequence ID" value="NZ_WTUX01000019.1"/>
</dbReference>
<dbReference type="EMBL" id="WTUX01000019">
    <property type="protein sequence ID" value="MZR14839.1"/>
    <property type="molecule type" value="Genomic_DNA"/>
</dbReference>
<keyword evidence="3" id="KW-1185">Reference proteome</keyword>
<feature type="transmembrane region" description="Helical" evidence="1">
    <location>
        <begin position="79"/>
        <end position="105"/>
    </location>
</feature>
<gene>
    <name evidence="2" type="ORF">GQE99_17595</name>
</gene>
<keyword evidence="1" id="KW-1133">Transmembrane helix</keyword>
<protein>
    <submittedName>
        <fullName evidence="2">Uncharacterized protein</fullName>
    </submittedName>
</protein>
<dbReference type="Proteomes" id="UP000467322">
    <property type="component" value="Unassembled WGS sequence"/>
</dbReference>
<comment type="caution">
    <text evidence="2">The sequence shown here is derived from an EMBL/GenBank/DDBJ whole genome shotgun (WGS) entry which is preliminary data.</text>
</comment>
<evidence type="ECO:0000313" key="2">
    <source>
        <dbReference type="EMBL" id="MZR14839.1"/>
    </source>
</evidence>
<feature type="transmembrane region" description="Helical" evidence="1">
    <location>
        <begin position="133"/>
        <end position="158"/>
    </location>
</feature>
<dbReference type="AlphaFoldDB" id="A0A845M6Y3"/>
<feature type="transmembrane region" description="Helical" evidence="1">
    <location>
        <begin position="6"/>
        <end position="25"/>
    </location>
</feature>
<evidence type="ECO:0000313" key="3">
    <source>
        <dbReference type="Proteomes" id="UP000467322"/>
    </source>
</evidence>
<sequence length="169" mass="17944">MGRTGIFWALLAVTLAVYGVLVAVVGPPMQALANGGAIPDLRITGYDAADIRALLDGAEPGFAEAYARVSRSWDRAVPVLFALTFGYGIWIGGLPRVFVLVPILMGLADLAENTLAARMLLAGPAALDPGQVAWASAFTVAKWVLFPVTLLLLVTGLVRRRKADKEVRT</sequence>
<keyword evidence="1" id="KW-0812">Transmembrane</keyword>
<accession>A0A845M6Y3</accession>
<reference evidence="2 3" key="1">
    <citation type="submission" date="2019-12" db="EMBL/GenBank/DDBJ databases">
        <title>Maritimibacter sp. nov. sp. isolated from sea sand.</title>
        <authorList>
            <person name="Kim J."/>
            <person name="Jeong S.E."/>
            <person name="Jung H.S."/>
            <person name="Jeon C.O."/>
        </authorList>
    </citation>
    <scope>NUCLEOTIDE SEQUENCE [LARGE SCALE GENOMIC DNA]</scope>
    <source>
        <strain evidence="2 3">DP07</strain>
    </source>
</reference>
<proteinExistence type="predicted"/>
<name>A0A845M6Y3_9RHOB</name>
<keyword evidence="1" id="KW-0472">Membrane</keyword>